<dbReference type="CDD" id="cd00569">
    <property type="entry name" value="HTH_Hin_like"/>
    <property type="match status" value="1"/>
</dbReference>
<keyword evidence="1" id="KW-0472">Membrane</keyword>
<protein>
    <submittedName>
        <fullName evidence="2">DUF2637 domain-containing protein</fullName>
    </submittedName>
</protein>
<gene>
    <name evidence="2" type="ORF">HZZ10_06065</name>
</gene>
<dbReference type="InterPro" id="IPR009057">
    <property type="entry name" value="Homeodomain-like_sf"/>
</dbReference>
<dbReference type="InterPro" id="IPR021235">
    <property type="entry name" value="DUF2637"/>
</dbReference>
<evidence type="ECO:0000256" key="1">
    <source>
        <dbReference type="SAM" id="Phobius"/>
    </source>
</evidence>
<dbReference type="RefSeq" id="WP_179912827.1">
    <property type="nucleotide sequence ID" value="NZ_JACBYE010000009.1"/>
</dbReference>
<evidence type="ECO:0000313" key="3">
    <source>
        <dbReference type="Proteomes" id="UP000561011"/>
    </source>
</evidence>
<dbReference type="Pfam" id="PF10935">
    <property type="entry name" value="DUF2637"/>
    <property type="match status" value="1"/>
</dbReference>
<reference evidence="2 3" key="1">
    <citation type="submission" date="2020-07" db="EMBL/GenBank/DDBJ databases">
        <title>MOT database genomes.</title>
        <authorList>
            <person name="Joseph S."/>
            <person name="Aduse-Opoku J."/>
            <person name="Hashim A."/>
            <person name="Wade W."/>
            <person name="Curtis M."/>
        </authorList>
    </citation>
    <scope>NUCLEOTIDE SEQUENCE [LARGE SCALE GENOMIC DNA]</scope>
    <source>
        <strain evidence="2 3">DSM 100099</strain>
    </source>
</reference>
<keyword evidence="3" id="KW-1185">Reference proteome</keyword>
<dbReference type="Proteomes" id="UP000561011">
    <property type="component" value="Unassembled WGS sequence"/>
</dbReference>
<comment type="caution">
    <text evidence="2">The sequence shown here is derived from an EMBL/GenBank/DDBJ whole genome shotgun (WGS) entry which is preliminary data.</text>
</comment>
<keyword evidence="1" id="KW-1133">Transmembrane helix</keyword>
<name>A0A853ETL0_9MICO</name>
<feature type="transmembrane region" description="Helical" evidence="1">
    <location>
        <begin position="16"/>
        <end position="45"/>
    </location>
</feature>
<dbReference type="Gene3D" id="1.10.10.60">
    <property type="entry name" value="Homeodomain-like"/>
    <property type="match status" value="1"/>
</dbReference>
<dbReference type="EMBL" id="JACBYE010000009">
    <property type="protein sequence ID" value="NYS93094.1"/>
    <property type="molecule type" value="Genomic_DNA"/>
</dbReference>
<organism evidence="2 3">
    <name type="scientific">Sanguibacter inulinus</name>
    <dbReference type="NCBI Taxonomy" id="60922"/>
    <lineage>
        <taxon>Bacteria</taxon>
        <taxon>Bacillati</taxon>
        <taxon>Actinomycetota</taxon>
        <taxon>Actinomycetes</taxon>
        <taxon>Micrococcales</taxon>
        <taxon>Sanguibacteraceae</taxon>
        <taxon>Sanguibacter</taxon>
    </lineage>
</organism>
<feature type="transmembrane region" description="Helical" evidence="1">
    <location>
        <begin position="51"/>
        <end position="71"/>
    </location>
</feature>
<accession>A0A853ETL0</accession>
<dbReference type="AlphaFoldDB" id="A0A853ETL0"/>
<dbReference type="SUPFAM" id="SSF46689">
    <property type="entry name" value="Homeodomain-like"/>
    <property type="match status" value="1"/>
</dbReference>
<feature type="transmembrane region" description="Helical" evidence="1">
    <location>
        <begin position="83"/>
        <end position="103"/>
    </location>
</feature>
<keyword evidence="1" id="KW-0812">Transmembrane</keyword>
<sequence>MTARPARINPDTKPALLVAVVLTSGLAAISFTLSFAGLSAIAPWAAVPPHLAWALPVFIDGAILVYTYAALAARARGEGQGRAWTWLTLWTAVSVASNGSHAWDAGPGGWQGALGSILAGLFPVGVLLATHTIADLIVARPADTVDVDTQDTPDADESEPPRVVPSLTDEQRAAIVELYAQGLSVRKVADRVGLSKSTVHNVTRLTASRV</sequence>
<dbReference type="Pfam" id="PF13384">
    <property type="entry name" value="HTH_23"/>
    <property type="match status" value="1"/>
</dbReference>
<proteinExistence type="predicted"/>
<feature type="transmembrane region" description="Helical" evidence="1">
    <location>
        <begin position="109"/>
        <end position="130"/>
    </location>
</feature>
<evidence type="ECO:0000313" key="2">
    <source>
        <dbReference type="EMBL" id="NYS93094.1"/>
    </source>
</evidence>